<dbReference type="Gene3D" id="2.170.16.10">
    <property type="entry name" value="Hedgehog/Intein (Hint) domain"/>
    <property type="match status" value="1"/>
</dbReference>
<dbReference type="OrthoDB" id="5212at2759"/>
<proteinExistence type="predicted"/>
<sequence>MARQWPPDYMDIFQGFELINGNTFDSPYGTLPPTEDPVILELFSKTQVAPSGPFHNHPAILMTVNYLQKQHDWSWRDKEAYKKIFPGLNRSLSPDSITIERPDNARLNTGAYGLLGKCFANYGGKYSDNVNTGKCDSEIRSLDQYIRQNGTFLFAEYLRHSRGMAPSASKVAQYKSLLLSHAYRYLKEAQYVSGSWSNAELEMYMHFVKLLACGASQAEVRDVYRELTTVEPILSPSAFRAITDTRWTSYGAWLGSGILDWGDMNAKNLADYVMIGGRSKLELAYKYLQRFDYYASSGSCFAAGTQVALGNGASKAIEDIQEGDQVASSLFGSFEENEAKATVAFVSKIRRKGRTLFAYRYAPSIKFSDTHPLVPEPKSNDIRGPHLLFVDPERATSVNPTWQSIPTIKISPDELTPHPPGTINGDEEFLYDLVLEPPAGSNAVARTYTVIDPNGQCLKALSEAPIFEWFPYATKFFERLFAVLRQDKQEMSSLFRLLCDEHIDFTGMLNNAIRETGIQMQSRQQLTNKESGFVVASRFLTADEGKGYAMNQSIADFAEKLISLLGRQINNMILTGWANTVASEENTRGQPATTVLLLHSLHILDSPRPAQARVDNFKGLKVSVIQDGTEVASEAINATVRGWQTFEIGRGIGIGNPSFTKHDDRETISVNLEIHDVGAGIVYHGGGPVHEGVDTRIALAGESGDEYAVLEAKLQRMHQDTLESQFSWGDSERATVADVLGECFAEKMIDALRKSNESE</sequence>
<accession>C5NZL1</accession>
<organism evidence="1 2">
    <name type="scientific">Coccidioides posadasii (strain C735)</name>
    <name type="common">Valley fever fungus</name>
    <dbReference type="NCBI Taxonomy" id="222929"/>
    <lineage>
        <taxon>Eukaryota</taxon>
        <taxon>Fungi</taxon>
        <taxon>Dikarya</taxon>
        <taxon>Ascomycota</taxon>
        <taxon>Pezizomycotina</taxon>
        <taxon>Eurotiomycetes</taxon>
        <taxon>Eurotiomycetidae</taxon>
        <taxon>Onygenales</taxon>
        <taxon>Onygenaceae</taxon>
        <taxon>Coccidioides</taxon>
    </lineage>
</organism>
<dbReference type="Proteomes" id="UP000009084">
    <property type="component" value="Unassembled WGS sequence"/>
</dbReference>
<reference evidence="1 2" key="1">
    <citation type="journal article" date="2009" name="Genome Res.">
        <title>Comparative genomic analyses of the human fungal pathogens Coccidioides and their relatives.</title>
        <authorList>
            <person name="Sharpton T.J."/>
            <person name="Stajich J.E."/>
            <person name="Rounsley S.D."/>
            <person name="Gardner M.J."/>
            <person name="Wortman J.R."/>
            <person name="Jordar V.S."/>
            <person name="Maiti R."/>
            <person name="Kodira C.D."/>
            <person name="Neafsey D.E."/>
            <person name="Zeng Q."/>
            <person name="Hung C.-Y."/>
            <person name="McMahan C."/>
            <person name="Muszewska A."/>
            <person name="Grynberg M."/>
            <person name="Mandel M.A."/>
            <person name="Kellner E.M."/>
            <person name="Barker B.M."/>
            <person name="Galgiani J.N."/>
            <person name="Orbach M.J."/>
            <person name="Kirkland T.N."/>
            <person name="Cole G.T."/>
            <person name="Henn M.R."/>
            <person name="Birren B.W."/>
            <person name="Taylor J.W."/>
        </authorList>
    </citation>
    <scope>NUCLEOTIDE SEQUENCE [LARGE SCALE GENOMIC DNA]</scope>
    <source>
        <strain evidence="2">C735</strain>
    </source>
</reference>
<dbReference type="EMBL" id="ACFW01000001">
    <property type="protein sequence ID" value="EER29904.1"/>
    <property type="molecule type" value="Genomic_DNA"/>
</dbReference>
<dbReference type="GO" id="GO:0016539">
    <property type="term" value="P:intein-mediated protein splicing"/>
    <property type="evidence" value="ECO:0007669"/>
    <property type="project" value="InterPro"/>
</dbReference>
<comment type="caution">
    <text evidence="1">The sequence shown here is derived from an EMBL/GenBank/DDBJ whole genome shotgun (WGS) entry which is preliminary data.</text>
</comment>
<dbReference type="SUPFAM" id="SSF51294">
    <property type="entry name" value="Hedgehog/intein (Hint) domain"/>
    <property type="match status" value="1"/>
</dbReference>
<name>C5NZL1_COCP7</name>
<dbReference type="AlphaFoldDB" id="C5NZL1"/>
<dbReference type="InterPro" id="IPR006141">
    <property type="entry name" value="Intein_N"/>
</dbReference>
<dbReference type="HOGENOM" id="CLU_360565_0_0_1"/>
<evidence type="ECO:0000313" key="1">
    <source>
        <dbReference type="EMBL" id="EER29904.1"/>
    </source>
</evidence>
<dbReference type="KEGG" id="cpw:9697544"/>
<evidence type="ECO:0000313" key="2">
    <source>
        <dbReference type="Proteomes" id="UP000009084"/>
    </source>
</evidence>
<dbReference type="InterPro" id="IPR036844">
    <property type="entry name" value="Hint_dom_sf"/>
</dbReference>
<dbReference type="VEuPathDB" id="FungiDB:CPC735_012220"/>
<dbReference type="PROSITE" id="PS50817">
    <property type="entry name" value="INTEIN_N_TER"/>
    <property type="match status" value="1"/>
</dbReference>
<gene>
    <name evidence="1" type="ORF">CPC735_012220</name>
</gene>
<protein>
    <submittedName>
        <fullName evidence="1">Uncharacterized protein</fullName>
    </submittedName>
</protein>